<dbReference type="PANTHER" id="PTHR21174">
    <property type="match status" value="1"/>
</dbReference>
<dbReference type="SUPFAM" id="SSF109604">
    <property type="entry name" value="HD-domain/PDEase-like"/>
    <property type="match status" value="1"/>
</dbReference>
<keyword evidence="2" id="KW-1185">Reference proteome</keyword>
<sequence length="209" mass="24218">MIIDVLQMKEIYFSCLKPYNEDIVLLESCWNEVIVSYSDQRRAYHTLVHLQHFSNQLDLCKNKLSDYSTAYLAMIYHDIVYFMMDGSNEEKSALVAVNHLNRLQYPSDLISICSEMILATKTHAGNSSSDINYFIDADMSILGADSVSYAQYAAGIRKEYGDSIYFDQGRKQVLQSFLNMERIFKTDLFFDRYEKQARLNIQLEIVSLS</sequence>
<protein>
    <submittedName>
        <fullName evidence="1">Putative metal-dependent HD superfamily phosphohydrolase</fullName>
    </submittedName>
</protein>
<dbReference type="AlphaFoldDB" id="A0A420B7Q0"/>
<reference evidence="1 2" key="1">
    <citation type="submission" date="2018-09" db="EMBL/GenBank/DDBJ databases">
        <title>Genomic Encyclopedia of Type Strains, Phase III (KMG-III): the genomes of soil and plant-associated and newly described type strains.</title>
        <authorList>
            <person name="Whitman W."/>
        </authorList>
    </citation>
    <scope>NUCLEOTIDE SEQUENCE [LARGE SCALE GENOMIC DNA]</scope>
    <source>
        <strain evidence="1 2">CECT 7938</strain>
    </source>
</reference>
<dbReference type="EMBL" id="RAPY01000002">
    <property type="protein sequence ID" value="RKE52682.1"/>
    <property type="molecule type" value="Genomic_DNA"/>
</dbReference>
<keyword evidence="1" id="KW-0378">Hydrolase</keyword>
<gene>
    <name evidence="1" type="ORF">DFQ12_2924</name>
</gene>
<comment type="caution">
    <text evidence="1">The sequence shown here is derived from an EMBL/GenBank/DDBJ whole genome shotgun (WGS) entry which is preliminary data.</text>
</comment>
<dbReference type="PANTHER" id="PTHR21174:SF0">
    <property type="entry name" value="HD PHOSPHOHYDROLASE FAMILY PROTEIN-RELATED"/>
    <property type="match status" value="1"/>
</dbReference>
<dbReference type="GO" id="GO:0016787">
    <property type="term" value="F:hydrolase activity"/>
    <property type="evidence" value="ECO:0007669"/>
    <property type="project" value="UniProtKB-KW"/>
</dbReference>
<dbReference type="InterPro" id="IPR009218">
    <property type="entry name" value="HD_phosphohydro"/>
</dbReference>
<accession>A0A420B7Q0</accession>
<evidence type="ECO:0000313" key="2">
    <source>
        <dbReference type="Proteomes" id="UP000286246"/>
    </source>
</evidence>
<proteinExistence type="predicted"/>
<organism evidence="1 2">
    <name type="scientific">Sphingobacterium detergens</name>
    <dbReference type="NCBI Taxonomy" id="1145106"/>
    <lineage>
        <taxon>Bacteria</taxon>
        <taxon>Pseudomonadati</taxon>
        <taxon>Bacteroidota</taxon>
        <taxon>Sphingobacteriia</taxon>
        <taxon>Sphingobacteriales</taxon>
        <taxon>Sphingobacteriaceae</taxon>
        <taxon>Sphingobacterium</taxon>
    </lineage>
</organism>
<dbReference type="PIRSF" id="PIRSF035170">
    <property type="entry name" value="HD_phosphohydro"/>
    <property type="match status" value="1"/>
</dbReference>
<dbReference type="Proteomes" id="UP000286246">
    <property type="component" value="Unassembled WGS sequence"/>
</dbReference>
<evidence type="ECO:0000313" key="1">
    <source>
        <dbReference type="EMBL" id="RKE52682.1"/>
    </source>
</evidence>
<dbReference type="Gene3D" id="1.10.3210.10">
    <property type="entry name" value="Hypothetical protein af1432"/>
    <property type="match status" value="1"/>
</dbReference>
<name>A0A420B7Q0_SPHD1</name>